<proteinExistence type="inferred from homology"/>
<keyword evidence="14" id="KW-1185">Reference proteome</keyword>
<dbReference type="AlphaFoldDB" id="A0A1H8ZFI8"/>
<dbReference type="InterPro" id="IPR036038">
    <property type="entry name" value="Aminotransferase-like"/>
</dbReference>
<dbReference type="RefSeq" id="WP_090202914.1">
    <property type="nucleotide sequence ID" value="NZ_FOFO01000002.1"/>
</dbReference>
<dbReference type="CDD" id="cd01558">
    <property type="entry name" value="D-AAT_like"/>
    <property type="match status" value="1"/>
</dbReference>
<evidence type="ECO:0000313" key="14">
    <source>
        <dbReference type="Proteomes" id="UP000199496"/>
    </source>
</evidence>
<sequence length="283" mass="30794">MIIYLNGEFVPEAQAQVSVFDRGFLFGDGVYEVIPVFGGRPLQLAAHLARLARSLAEVRIHNPHDPSGWESLLATLLEKNPGGDRSLYIQVTRGVARRDHAFPVGVQPTVFAMVNPIAPQNPAVLEQGVAAVVVDDHRWSRCDIKAITLLPNVLARQEALDAGATEAILIRQGLATEGAASNLFVVGDGVIITPPKDRSLLPGITRDLVMELAQDAGLPLMESTIPEQSLQMAEEIWLTSSTREILPVTRLDGRPVGTGLPGPVWRRIHGLYQDYKARLREGA</sequence>
<comment type="function">
    <text evidence="8">Involved in the biosynthesis of p-aminobenzoate (PABA), a precursor of tetrahydrofolate. Converts 4-amino-4-deoxychorismate into 4-aminobenzoate (PABA) and pyruvate.</text>
</comment>
<dbReference type="InterPro" id="IPR043132">
    <property type="entry name" value="BCAT-like_C"/>
</dbReference>
<reference evidence="13 14" key="1">
    <citation type="submission" date="2016-10" db="EMBL/GenBank/DDBJ databases">
        <authorList>
            <person name="de Groot N.N."/>
        </authorList>
    </citation>
    <scope>NUCLEOTIDE SEQUENCE [LARGE SCALE GENOMIC DNA]</scope>
    <source>
        <strain evidence="13 14">B7-7</strain>
    </source>
</reference>
<evidence type="ECO:0000256" key="9">
    <source>
        <dbReference type="ARBA" id="ARBA00069174"/>
    </source>
</evidence>
<evidence type="ECO:0000256" key="6">
    <source>
        <dbReference type="ARBA" id="ARBA00035676"/>
    </source>
</evidence>
<keyword evidence="3 12" id="KW-0663">Pyridoxal phosphate</keyword>
<organism evidence="13 14">
    <name type="scientific">Ectothiorhodospira magna</name>
    <dbReference type="NCBI Taxonomy" id="867345"/>
    <lineage>
        <taxon>Bacteria</taxon>
        <taxon>Pseudomonadati</taxon>
        <taxon>Pseudomonadota</taxon>
        <taxon>Gammaproteobacteria</taxon>
        <taxon>Chromatiales</taxon>
        <taxon>Ectothiorhodospiraceae</taxon>
        <taxon>Ectothiorhodospira</taxon>
    </lineage>
</organism>
<evidence type="ECO:0000256" key="4">
    <source>
        <dbReference type="ARBA" id="ARBA00022909"/>
    </source>
</evidence>
<dbReference type="FunFam" id="3.20.10.10:FF:000002">
    <property type="entry name" value="D-alanine aminotransferase"/>
    <property type="match status" value="1"/>
</dbReference>
<dbReference type="EC" id="4.1.3.38" evidence="6"/>
<evidence type="ECO:0000256" key="7">
    <source>
        <dbReference type="ARBA" id="ARBA00049529"/>
    </source>
</evidence>
<dbReference type="InterPro" id="IPR018300">
    <property type="entry name" value="Aminotrans_IV_CS"/>
</dbReference>
<gene>
    <name evidence="13" type="ORF">SAMN05421693_102128</name>
</gene>
<evidence type="ECO:0000313" key="13">
    <source>
        <dbReference type="EMBL" id="SEP63152.1"/>
    </source>
</evidence>
<dbReference type="GO" id="GO:0046656">
    <property type="term" value="P:folic acid biosynthetic process"/>
    <property type="evidence" value="ECO:0007669"/>
    <property type="project" value="UniProtKB-KW"/>
</dbReference>
<dbReference type="SUPFAM" id="SSF56752">
    <property type="entry name" value="D-aminoacid aminotransferase-like PLP-dependent enzymes"/>
    <property type="match status" value="1"/>
</dbReference>
<comment type="cofactor">
    <cofactor evidence="1 12">
        <name>pyridoxal 5'-phosphate</name>
        <dbReference type="ChEBI" id="CHEBI:597326"/>
    </cofactor>
</comment>
<dbReference type="InterPro" id="IPR043131">
    <property type="entry name" value="BCAT-like_N"/>
</dbReference>
<dbReference type="Pfam" id="PF01063">
    <property type="entry name" value="Aminotran_4"/>
    <property type="match status" value="1"/>
</dbReference>
<evidence type="ECO:0000256" key="12">
    <source>
        <dbReference type="RuleBase" id="RU004516"/>
    </source>
</evidence>
<dbReference type="GO" id="GO:0008652">
    <property type="term" value="P:amino acid biosynthetic process"/>
    <property type="evidence" value="ECO:0007669"/>
    <property type="project" value="UniProtKB-ARBA"/>
</dbReference>
<evidence type="ECO:0000256" key="8">
    <source>
        <dbReference type="ARBA" id="ARBA00054027"/>
    </source>
</evidence>
<comment type="similarity">
    <text evidence="2 11">Belongs to the class-IV pyridoxal-phosphate-dependent aminotransferase family.</text>
</comment>
<dbReference type="GO" id="GO:0008696">
    <property type="term" value="F:4-amino-4-deoxychorismate lyase activity"/>
    <property type="evidence" value="ECO:0007669"/>
    <property type="project" value="UniProtKB-EC"/>
</dbReference>
<evidence type="ECO:0000256" key="2">
    <source>
        <dbReference type="ARBA" id="ARBA00009320"/>
    </source>
</evidence>
<accession>A0A1H8ZFI8</accession>
<evidence type="ECO:0000256" key="11">
    <source>
        <dbReference type="RuleBase" id="RU004106"/>
    </source>
</evidence>
<comment type="catalytic activity">
    <reaction evidence="7">
        <text>4-amino-4-deoxychorismate = 4-aminobenzoate + pyruvate + H(+)</text>
        <dbReference type="Rhea" id="RHEA:16201"/>
        <dbReference type="ChEBI" id="CHEBI:15361"/>
        <dbReference type="ChEBI" id="CHEBI:15378"/>
        <dbReference type="ChEBI" id="CHEBI:17836"/>
        <dbReference type="ChEBI" id="CHEBI:58406"/>
        <dbReference type="EC" id="4.1.3.38"/>
    </reaction>
</comment>
<name>A0A1H8ZFI8_9GAMM</name>
<dbReference type="Gene3D" id="3.30.470.10">
    <property type="match status" value="1"/>
</dbReference>
<dbReference type="PANTHER" id="PTHR42743:SF10">
    <property type="entry name" value="D-ALANINE AMINOTRANSFERASE"/>
    <property type="match status" value="1"/>
</dbReference>
<dbReference type="PANTHER" id="PTHR42743">
    <property type="entry name" value="AMINO-ACID AMINOTRANSFERASE"/>
    <property type="match status" value="1"/>
</dbReference>
<evidence type="ECO:0000256" key="1">
    <source>
        <dbReference type="ARBA" id="ARBA00001933"/>
    </source>
</evidence>
<dbReference type="Proteomes" id="UP000199496">
    <property type="component" value="Unassembled WGS sequence"/>
</dbReference>
<dbReference type="InterPro" id="IPR001544">
    <property type="entry name" value="Aminotrans_IV"/>
</dbReference>
<dbReference type="GO" id="GO:0005829">
    <property type="term" value="C:cytosol"/>
    <property type="evidence" value="ECO:0007669"/>
    <property type="project" value="TreeGrafter"/>
</dbReference>
<dbReference type="OrthoDB" id="21319at2"/>
<protein>
    <recommendedName>
        <fullName evidence="9">Aminodeoxychorismate lyase</fullName>
        <ecNumber evidence="6">4.1.3.38</ecNumber>
    </recommendedName>
    <alternativeName>
        <fullName evidence="10">4-amino-4-deoxychorismate lyase</fullName>
    </alternativeName>
</protein>
<dbReference type="PROSITE" id="PS00770">
    <property type="entry name" value="AA_TRANSFER_CLASS_4"/>
    <property type="match status" value="1"/>
</dbReference>
<dbReference type="EMBL" id="FOFO01000002">
    <property type="protein sequence ID" value="SEP63152.1"/>
    <property type="molecule type" value="Genomic_DNA"/>
</dbReference>
<evidence type="ECO:0000256" key="3">
    <source>
        <dbReference type="ARBA" id="ARBA00022898"/>
    </source>
</evidence>
<keyword evidence="4" id="KW-0289">Folate biosynthesis</keyword>
<dbReference type="Gene3D" id="3.20.10.10">
    <property type="entry name" value="D-amino Acid Aminotransferase, subunit A, domain 2"/>
    <property type="match status" value="1"/>
</dbReference>
<evidence type="ECO:0000256" key="5">
    <source>
        <dbReference type="ARBA" id="ARBA00035633"/>
    </source>
</evidence>
<evidence type="ECO:0000256" key="10">
    <source>
        <dbReference type="ARBA" id="ARBA00080135"/>
    </source>
</evidence>
<comment type="pathway">
    <text evidence="5">Cofactor biosynthesis; tetrahydrofolate biosynthesis; 4-aminobenzoate from chorismate: step 2/2.</text>
</comment>
<dbReference type="STRING" id="867345.SAMN05421693_102128"/>
<dbReference type="InterPro" id="IPR050571">
    <property type="entry name" value="Class-IV_PLP-Dep_Aminotrnsfr"/>
</dbReference>